<gene>
    <name evidence="1" type="ORF">ACFOEB_03025</name>
</gene>
<dbReference type="RefSeq" id="WP_382414276.1">
    <property type="nucleotide sequence ID" value="NZ_AP031500.1"/>
</dbReference>
<dbReference type="PROSITE" id="PS51257">
    <property type="entry name" value="PROKAR_LIPOPROTEIN"/>
    <property type="match status" value="1"/>
</dbReference>
<name>A0ABV7HPX7_9GAMM</name>
<accession>A0ABV7HPX7</accession>
<evidence type="ECO:0000313" key="1">
    <source>
        <dbReference type="EMBL" id="MFC3154160.1"/>
    </source>
</evidence>
<sequence length="150" mass="15979">MKHHPLLTSTLLCAGLLVGCGGTTPVKPDIDDPRECAQNFSYTGSFLSGRTYKTYAHIKGVEQKTAMSRVAQFTANDGWNINSVDKELGIISASQTVSYGDGKTAPLNISFLQNTDDLKLSLSYSTSGGVSSPLDAIVDHFCKTVEAASN</sequence>
<keyword evidence="2" id="KW-1185">Reference proteome</keyword>
<reference evidence="2" key="1">
    <citation type="journal article" date="2019" name="Int. J. Syst. Evol. Microbiol.">
        <title>The Global Catalogue of Microorganisms (GCM) 10K type strain sequencing project: providing services to taxonomists for standard genome sequencing and annotation.</title>
        <authorList>
            <consortium name="The Broad Institute Genomics Platform"/>
            <consortium name="The Broad Institute Genome Sequencing Center for Infectious Disease"/>
            <person name="Wu L."/>
            <person name="Ma J."/>
        </authorList>
    </citation>
    <scope>NUCLEOTIDE SEQUENCE [LARGE SCALE GENOMIC DNA]</scope>
    <source>
        <strain evidence="2">KCTC 52141</strain>
    </source>
</reference>
<dbReference type="EMBL" id="JBHRTL010000004">
    <property type="protein sequence ID" value="MFC3154160.1"/>
    <property type="molecule type" value="Genomic_DNA"/>
</dbReference>
<comment type="caution">
    <text evidence="1">The sequence shown here is derived from an EMBL/GenBank/DDBJ whole genome shotgun (WGS) entry which is preliminary data.</text>
</comment>
<organism evidence="1 2">
    <name type="scientific">Gilvimarinus japonicus</name>
    <dbReference type="NCBI Taxonomy" id="1796469"/>
    <lineage>
        <taxon>Bacteria</taxon>
        <taxon>Pseudomonadati</taxon>
        <taxon>Pseudomonadota</taxon>
        <taxon>Gammaproteobacteria</taxon>
        <taxon>Cellvibrionales</taxon>
        <taxon>Cellvibrionaceae</taxon>
        <taxon>Gilvimarinus</taxon>
    </lineage>
</organism>
<evidence type="ECO:0008006" key="3">
    <source>
        <dbReference type="Google" id="ProtNLM"/>
    </source>
</evidence>
<evidence type="ECO:0000313" key="2">
    <source>
        <dbReference type="Proteomes" id="UP001595548"/>
    </source>
</evidence>
<dbReference type="Proteomes" id="UP001595548">
    <property type="component" value="Unassembled WGS sequence"/>
</dbReference>
<protein>
    <recommendedName>
        <fullName evidence="3">DUF3558 domain-containing protein</fullName>
    </recommendedName>
</protein>
<proteinExistence type="predicted"/>